<sequence>MIGIVRHFKVNFKTNRKWMTAKQFNDWVDQYDQAEIDSTNHFTNFIEWDVCLTSDLSRATKTSEIIFKGKTVVSNQLREIEIKAVVNSKIKLHINLWMILGRIAWFFSHKSQSETKYQTLQRAKIIIDKIEEDYPNSKVLVVSHGAFMKVLSKELKCRGYIGELKINPKNGELYLFEKRHESKLEEVDAIIKS</sequence>
<dbReference type="EMBL" id="SKFG01000003">
    <property type="protein sequence ID" value="TCZ79496.1"/>
    <property type="molecule type" value="Genomic_DNA"/>
</dbReference>
<gene>
    <name evidence="1" type="ORF">E0485_05565</name>
</gene>
<comment type="caution">
    <text evidence="1">The sequence shown here is derived from an EMBL/GenBank/DDBJ whole genome shotgun (WGS) entry which is preliminary data.</text>
</comment>
<protein>
    <submittedName>
        <fullName evidence="1">Histidine phosphatase family protein</fullName>
    </submittedName>
</protein>
<accession>A0A4R4EHA6</accession>
<evidence type="ECO:0000313" key="1">
    <source>
        <dbReference type="EMBL" id="TCZ79496.1"/>
    </source>
</evidence>
<proteinExistence type="predicted"/>
<dbReference type="OrthoDB" id="1680942at2"/>
<name>A0A4R4EHA6_9BACL</name>
<reference evidence="1 2" key="1">
    <citation type="submission" date="2019-03" db="EMBL/GenBank/DDBJ databases">
        <authorList>
            <person name="Kim M.K.M."/>
        </authorList>
    </citation>
    <scope>NUCLEOTIDE SEQUENCE [LARGE SCALE GENOMIC DNA]</scope>
    <source>
        <strain evidence="1 2">18JY21-1</strain>
    </source>
</reference>
<dbReference type="CDD" id="cd07067">
    <property type="entry name" value="HP_PGM_like"/>
    <property type="match status" value="1"/>
</dbReference>
<dbReference type="InterPro" id="IPR013078">
    <property type="entry name" value="His_Pase_superF_clade-1"/>
</dbReference>
<evidence type="ECO:0000313" key="2">
    <source>
        <dbReference type="Proteomes" id="UP000295418"/>
    </source>
</evidence>
<keyword evidence="2" id="KW-1185">Reference proteome</keyword>
<dbReference type="AlphaFoldDB" id="A0A4R4EHA6"/>
<dbReference type="SUPFAM" id="SSF53254">
    <property type="entry name" value="Phosphoglycerate mutase-like"/>
    <property type="match status" value="1"/>
</dbReference>
<dbReference type="Pfam" id="PF00300">
    <property type="entry name" value="His_Phos_1"/>
    <property type="match status" value="1"/>
</dbReference>
<organism evidence="1 2">
    <name type="scientific">Paenibacillus albiflavus</name>
    <dbReference type="NCBI Taxonomy" id="2545760"/>
    <lineage>
        <taxon>Bacteria</taxon>
        <taxon>Bacillati</taxon>
        <taxon>Bacillota</taxon>
        <taxon>Bacilli</taxon>
        <taxon>Bacillales</taxon>
        <taxon>Paenibacillaceae</taxon>
        <taxon>Paenibacillus</taxon>
    </lineage>
</organism>
<dbReference type="InterPro" id="IPR029033">
    <property type="entry name" value="His_PPase_superfam"/>
</dbReference>
<dbReference type="Proteomes" id="UP000295418">
    <property type="component" value="Unassembled WGS sequence"/>
</dbReference>
<dbReference type="RefSeq" id="WP_132416987.1">
    <property type="nucleotide sequence ID" value="NZ_SKFG01000003.1"/>
</dbReference>
<dbReference type="Gene3D" id="3.40.50.1240">
    <property type="entry name" value="Phosphoglycerate mutase-like"/>
    <property type="match status" value="1"/>
</dbReference>